<accession>A0A9P0AA58</accession>
<keyword evidence="1" id="KW-0732">Signal</keyword>
<dbReference type="Proteomes" id="UP001152759">
    <property type="component" value="Chromosome 3"/>
</dbReference>
<evidence type="ECO:0000256" key="1">
    <source>
        <dbReference type="SAM" id="SignalP"/>
    </source>
</evidence>
<proteinExistence type="predicted"/>
<name>A0A9P0AA58_BEMTA</name>
<feature type="signal peptide" evidence="1">
    <location>
        <begin position="1"/>
        <end position="19"/>
    </location>
</feature>
<protein>
    <submittedName>
        <fullName evidence="2">Uncharacterized protein</fullName>
    </submittedName>
</protein>
<reference evidence="2" key="1">
    <citation type="submission" date="2021-12" db="EMBL/GenBank/DDBJ databases">
        <authorList>
            <person name="King R."/>
        </authorList>
    </citation>
    <scope>NUCLEOTIDE SEQUENCE</scope>
</reference>
<evidence type="ECO:0000313" key="2">
    <source>
        <dbReference type="EMBL" id="CAH0386547.1"/>
    </source>
</evidence>
<feature type="chain" id="PRO_5040213619" evidence="1">
    <location>
        <begin position="20"/>
        <end position="218"/>
    </location>
</feature>
<organism evidence="2 3">
    <name type="scientific">Bemisia tabaci</name>
    <name type="common">Sweetpotato whitefly</name>
    <name type="synonym">Aleurodes tabaci</name>
    <dbReference type="NCBI Taxonomy" id="7038"/>
    <lineage>
        <taxon>Eukaryota</taxon>
        <taxon>Metazoa</taxon>
        <taxon>Ecdysozoa</taxon>
        <taxon>Arthropoda</taxon>
        <taxon>Hexapoda</taxon>
        <taxon>Insecta</taxon>
        <taxon>Pterygota</taxon>
        <taxon>Neoptera</taxon>
        <taxon>Paraneoptera</taxon>
        <taxon>Hemiptera</taxon>
        <taxon>Sternorrhyncha</taxon>
        <taxon>Aleyrodoidea</taxon>
        <taxon>Aleyrodidae</taxon>
        <taxon>Aleyrodinae</taxon>
        <taxon>Bemisia</taxon>
    </lineage>
</organism>
<keyword evidence="3" id="KW-1185">Reference proteome</keyword>
<evidence type="ECO:0000313" key="3">
    <source>
        <dbReference type="Proteomes" id="UP001152759"/>
    </source>
</evidence>
<dbReference type="EMBL" id="OU963864">
    <property type="protein sequence ID" value="CAH0386547.1"/>
    <property type="molecule type" value="Genomic_DNA"/>
</dbReference>
<gene>
    <name evidence="2" type="ORF">BEMITA_LOCUS5647</name>
</gene>
<dbReference type="AlphaFoldDB" id="A0A9P0AA58"/>
<sequence length="218" mass="23369">MIFTFLTIHILYLTACLNAANVVMYANKDFKDPKCDISLQGCKAICPNVAGKVTSIKPSKGACMRFFSTPDCKGGPPVYKAAYTDKDGTGLSDLTGSIFQTAKGIGDCDISNGIPQNSLGFFSEKHFKGKSCVVPVSGCKALNQDLAGKSQSFIMNSKCCTVYENKNCSGPGIITFLATDFGTAYDDYSGSPDWANYKTISSVGDSCKITEGKQRERV</sequence>